<dbReference type="InterPro" id="IPR011032">
    <property type="entry name" value="GroES-like_sf"/>
</dbReference>
<organism evidence="4 5">
    <name type="scientific">Silvimonas terrae</name>
    <dbReference type="NCBI Taxonomy" id="300266"/>
    <lineage>
        <taxon>Bacteria</taxon>
        <taxon>Pseudomonadati</taxon>
        <taxon>Pseudomonadota</taxon>
        <taxon>Betaproteobacteria</taxon>
        <taxon>Neisseriales</taxon>
        <taxon>Chitinibacteraceae</taxon>
        <taxon>Silvimonas</taxon>
    </lineage>
</organism>
<dbReference type="SUPFAM" id="SSF50129">
    <property type="entry name" value="GroES-like"/>
    <property type="match status" value="1"/>
</dbReference>
<gene>
    <name evidence="4" type="ORF">HNQ50_001047</name>
</gene>
<evidence type="ECO:0000313" key="4">
    <source>
        <dbReference type="EMBL" id="MBB5190325.1"/>
    </source>
</evidence>
<dbReference type="Gene3D" id="3.40.50.720">
    <property type="entry name" value="NAD(P)-binding Rossmann-like Domain"/>
    <property type="match status" value="1"/>
</dbReference>
<dbReference type="PANTHER" id="PTHR48106">
    <property type="entry name" value="QUINONE OXIDOREDUCTASE PIG3-RELATED"/>
    <property type="match status" value="1"/>
</dbReference>
<evidence type="ECO:0000313" key="5">
    <source>
        <dbReference type="Proteomes" id="UP000543030"/>
    </source>
</evidence>
<evidence type="ECO:0000256" key="1">
    <source>
        <dbReference type="ARBA" id="ARBA00022857"/>
    </source>
</evidence>
<comment type="caution">
    <text evidence="4">The sequence shown here is derived from an EMBL/GenBank/DDBJ whole genome shotgun (WGS) entry which is preliminary data.</text>
</comment>
<evidence type="ECO:0000256" key="2">
    <source>
        <dbReference type="ARBA" id="ARBA00023002"/>
    </source>
</evidence>
<accession>A0A840RAE5</accession>
<keyword evidence="2 4" id="KW-0560">Oxidoreductase</keyword>
<dbReference type="InterPro" id="IPR020843">
    <property type="entry name" value="ER"/>
</dbReference>
<dbReference type="EMBL" id="JACHHN010000002">
    <property type="protein sequence ID" value="MBB5190325.1"/>
    <property type="molecule type" value="Genomic_DNA"/>
</dbReference>
<dbReference type="Pfam" id="PF08240">
    <property type="entry name" value="ADH_N"/>
    <property type="match status" value="1"/>
</dbReference>
<protein>
    <submittedName>
        <fullName evidence="4">NADPH2:quinone reductase</fullName>
        <ecNumber evidence="4">1.6.5.5</ecNumber>
    </submittedName>
</protein>
<dbReference type="PANTHER" id="PTHR48106:SF8">
    <property type="entry name" value="OS02G0805600 PROTEIN"/>
    <property type="match status" value="1"/>
</dbReference>
<dbReference type="Pfam" id="PF00107">
    <property type="entry name" value="ADH_zinc_N"/>
    <property type="match status" value="1"/>
</dbReference>
<proteinExistence type="predicted"/>
<dbReference type="RefSeq" id="WP_184098278.1">
    <property type="nucleotide sequence ID" value="NZ_JACHHN010000002.1"/>
</dbReference>
<dbReference type="SMART" id="SM00829">
    <property type="entry name" value="PKS_ER"/>
    <property type="match status" value="1"/>
</dbReference>
<dbReference type="InterPro" id="IPR013154">
    <property type="entry name" value="ADH-like_N"/>
</dbReference>
<feature type="domain" description="Enoyl reductase (ER)" evidence="3">
    <location>
        <begin position="10"/>
        <end position="320"/>
    </location>
</feature>
<dbReference type="CDD" id="cd05276">
    <property type="entry name" value="p53_inducible_oxidoreductase"/>
    <property type="match status" value="1"/>
</dbReference>
<evidence type="ECO:0000259" key="3">
    <source>
        <dbReference type="SMART" id="SM00829"/>
    </source>
</evidence>
<dbReference type="InterPro" id="IPR014189">
    <property type="entry name" value="Quinone_OxRdtase_PIG3"/>
</dbReference>
<keyword evidence="5" id="KW-1185">Reference proteome</keyword>
<dbReference type="InterPro" id="IPR036291">
    <property type="entry name" value="NAD(P)-bd_dom_sf"/>
</dbReference>
<dbReference type="SUPFAM" id="SSF51735">
    <property type="entry name" value="NAD(P)-binding Rossmann-fold domains"/>
    <property type="match status" value="1"/>
</dbReference>
<reference evidence="4 5" key="1">
    <citation type="submission" date="2020-08" db="EMBL/GenBank/DDBJ databases">
        <title>Genomic Encyclopedia of Type Strains, Phase IV (KMG-IV): sequencing the most valuable type-strain genomes for metagenomic binning, comparative biology and taxonomic classification.</title>
        <authorList>
            <person name="Goeker M."/>
        </authorList>
    </citation>
    <scope>NUCLEOTIDE SEQUENCE [LARGE SCALE GENOMIC DNA]</scope>
    <source>
        <strain evidence="4 5">DSM 18233</strain>
    </source>
</reference>
<sequence length="326" mass="34224">MRAVLQTAPGGPETLYVGEVDQPRPGPGQLLVKVHAAGVNRADLMQREGHYPPPAGDSTILGLEVAGEVAGLGEGVAGFVLGDRVAGLVGGGGYARYCVLDAAMALHIPAELDDVAAASLPEAWMTVWFNLIELGNLREGMRVLVHAGASGVGSAAIQLCKAYGAWVAVTAGGVEKGDYCKSLGADMVIDYKTQDFASEVKRAGGVDLILDGVGGDYLSPNQACLNPDGQIIVIGMLRGPQTGINMGLLLVKRQTVRGSTLRPQALPVKRRLAQGVCDYVLPRLISGPLRITVDKVFDWQAVGDAHRYVAEGKNLGKVILRVNDPD</sequence>
<dbReference type="AlphaFoldDB" id="A0A840RAE5"/>
<dbReference type="EC" id="1.6.5.5" evidence="4"/>
<keyword evidence="1" id="KW-0521">NADP</keyword>
<dbReference type="Gene3D" id="3.90.180.10">
    <property type="entry name" value="Medium-chain alcohol dehydrogenases, catalytic domain"/>
    <property type="match status" value="1"/>
</dbReference>
<dbReference type="InterPro" id="IPR013149">
    <property type="entry name" value="ADH-like_C"/>
</dbReference>
<dbReference type="GO" id="GO:0070402">
    <property type="term" value="F:NADPH binding"/>
    <property type="evidence" value="ECO:0007669"/>
    <property type="project" value="TreeGrafter"/>
</dbReference>
<dbReference type="GO" id="GO:0003960">
    <property type="term" value="F:quinone reductase (NADPH) activity"/>
    <property type="evidence" value="ECO:0007669"/>
    <property type="project" value="UniProtKB-EC"/>
</dbReference>
<dbReference type="Proteomes" id="UP000543030">
    <property type="component" value="Unassembled WGS sequence"/>
</dbReference>
<name>A0A840RAE5_9NEIS</name>
<dbReference type="NCBIfam" id="TIGR02824">
    <property type="entry name" value="quinone_pig3"/>
    <property type="match status" value="1"/>
</dbReference>